<feature type="region of interest" description="Disordered" evidence="1">
    <location>
        <begin position="79"/>
        <end position="129"/>
    </location>
</feature>
<evidence type="ECO:0000256" key="1">
    <source>
        <dbReference type="SAM" id="MobiDB-lite"/>
    </source>
</evidence>
<dbReference type="EMBL" id="KL198008">
    <property type="protein sequence ID" value="KDQ27653.1"/>
    <property type="molecule type" value="Genomic_DNA"/>
</dbReference>
<accession>A0A067NHZ0</accession>
<organism evidence="2 3">
    <name type="scientific">Pleurotus ostreatus (strain PC15)</name>
    <name type="common">Oyster mushroom</name>
    <dbReference type="NCBI Taxonomy" id="1137138"/>
    <lineage>
        <taxon>Eukaryota</taxon>
        <taxon>Fungi</taxon>
        <taxon>Dikarya</taxon>
        <taxon>Basidiomycota</taxon>
        <taxon>Agaricomycotina</taxon>
        <taxon>Agaricomycetes</taxon>
        <taxon>Agaricomycetidae</taxon>
        <taxon>Agaricales</taxon>
        <taxon>Pleurotineae</taxon>
        <taxon>Pleurotaceae</taxon>
        <taxon>Pleurotus</taxon>
    </lineage>
</organism>
<dbReference type="HOGENOM" id="CLU_1349412_0_0_1"/>
<evidence type="ECO:0000313" key="2">
    <source>
        <dbReference type="EMBL" id="KDQ27653.1"/>
    </source>
</evidence>
<dbReference type="InParanoid" id="A0A067NHZ0"/>
<gene>
    <name evidence="2" type="ORF">PLEOSDRAFT_176393</name>
</gene>
<protein>
    <submittedName>
        <fullName evidence="2">Uncharacterized protein</fullName>
    </submittedName>
</protein>
<dbReference type="Proteomes" id="UP000027073">
    <property type="component" value="Unassembled WGS sequence"/>
</dbReference>
<name>A0A067NHZ0_PLEO1</name>
<sequence>MLAPSIICRTCSTLSATTAVTPPRARASSEVMLITAPRTETPISLKPTDNKQRMVCLMDSLSPACMGLLRVVRPLVPHPMVRGHPSQPPNQPPNHLTRTKDSMHPSRSRRRRCPPQSLSPTPSLPRHPRHWHGAVSLILQATNKVLRPMLKERVNPPPLRSPVSLYTTRSDAPVLDYCLVRLLYSSSLSLTVSSCFRSRITNI</sequence>
<reference evidence="3" key="1">
    <citation type="journal article" date="2014" name="Proc. Natl. Acad. Sci. U.S.A.">
        <title>Extensive sampling of basidiomycete genomes demonstrates inadequacy of the white-rot/brown-rot paradigm for wood decay fungi.</title>
        <authorList>
            <person name="Riley R."/>
            <person name="Salamov A.A."/>
            <person name="Brown D.W."/>
            <person name="Nagy L.G."/>
            <person name="Floudas D."/>
            <person name="Held B.W."/>
            <person name="Levasseur A."/>
            <person name="Lombard V."/>
            <person name="Morin E."/>
            <person name="Otillar R."/>
            <person name="Lindquist E.A."/>
            <person name="Sun H."/>
            <person name="LaButti K.M."/>
            <person name="Schmutz J."/>
            <person name="Jabbour D."/>
            <person name="Luo H."/>
            <person name="Baker S.E."/>
            <person name="Pisabarro A.G."/>
            <person name="Walton J.D."/>
            <person name="Blanchette R.A."/>
            <person name="Henrissat B."/>
            <person name="Martin F."/>
            <person name="Cullen D."/>
            <person name="Hibbett D.S."/>
            <person name="Grigoriev I.V."/>
        </authorList>
    </citation>
    <scope>NUCLEOTIDE SEQUENCE [LARGE SCALE GENOMIC DNA]</scope>
    <source>
        <strain evidence="3">PC15</strain>
    </source>
</reference>
<evidence type="ECO:0000313" key="3">
    <source>
        <dbReference type="Proteomes" id="UP000027073"/>
    </source>
</evidence>
<dbReference type="VEuPathDB" id="FungiDB:PLEOSDRAFT_176393"/>
<dbReference type="AlphaFoldDB" id="A0A067NHZ0"/>
<proteinExistence type="predicted"/>